<feature type="transmembrane region" description="Helical" evidence="5">
    <location>
        <begin position="436"/>
        <end position="458"/>
    </location>
</feature>
<feature type="transmembrane region" description="Helical" evidence="5">
    <location>
        <begin position="288"/>
        <end position="305"/>
    </location>
</feature>
<evidence type="ECO:0000256" key="4">
    <source>
        <dbReference type="ARBA" id="ARBA00023136"/>
    </source>
</evidence>
<feature type="transmembrane region" description="Helical" evidence="5">
    <location>
        <begin position="263"/>
        <end position="281"/>
    </location>
</feature>
<dbReference type="OMA" id="DLCFAME"/>
<dbReference type="GO" id="GO:0032216">
    <property type="term" value="F:glucosaminyl-phosphatidylinositol O-acyltransferase activity"/>
    <property type="evidence" value="ECO:0007669"/>
    <property type="project" value="TreeGrafter"/>
</dbReference>
<feature type="transmembrane region" description="Helical" evidence="5">
    <location>
        <begin position="221"/>
        <end position="243"/>
    </location>
</feature>
<evidence type="ECO:0000313" key="7">
    <source>
        <dbReference type="Proteomes" id="UP000553632"/>
    </source>
</evidence>
<keyword evidence="7" id="KW-1185">Reference proteome</keyword>
<accession>A0A7J6Q708</accession>
<dbReference type="GO" id="GO:0016020">
    <property type="term" value="C:membrane"/>
    <property type="evidence" value="ECO:0007669"/>
    <property type="project" value="UniProtKB-SubCell"/>
</dbReference>
<dbReference type="PANTHER" id="PTHR20661:SF0">
    <property type="entry name" value="PHOSPHATIDYLINOSITOL-GLYCAN BIOSYNTHESIS CLASS W PROTEIN"/>
    <property type="match status" value="1"/>
</dbReference>
<comment type="caution">
    <text evidence="6">The sequence shown here is derived from an EMBL/GenBank/DDBJ whole genome shotgun (WGS) entry which is preliminary data.</text>
</comment>
<dbReference type="GO" id="GO:0006506">
    <property type="term" value="P:GPI anchor biosynthetic process"/>
    <property type="evidence" value="ECO:0007669"/>
    <property type="project" value="InterPro"/>
</dbReference>
<dbReference type="GO" id="GO:0072659">
    <property type="term" value="P:protein localization to plasma membrane"/>
    <property type="evidence" value="ECO:0007669"/>
    <property type="project" value="TreeGrafter"/>
</dbReference>
<name>A0A7J6Q708_PEROL</name>
<feature type="transmembrane region" description="Helical" evidence="5">
    <location>
        <begin position="180"/>
        <end position="200"/>
    </location>
</feature>
<feature type="transmembrane region" description="Helical" evidence="5">
    <location>
        <begin position="61"/>
        <end position="78"/>
    </location>
</feature>
<feature type="transmembrane region" description="Helical" evidence="5">
    <location>
        <begin position="402"/>
        <end position="424"/>
    </location>
</feature>
<proteinExistence type="predicted"/>
<evidence type="ECO:0008006" key="8">
    <source>
        <dbReference type="Google" id="ProtNLM"/>
    </source>
</evidence>
<keyword evidence="2 5" id="KW-0812">Transmembrane</keyword>
<dbReference type="GO" id="GO:0005783">
    <property type="term" value="C:endoplasmic reticulum"/>
    <property type="evidence" value="ECO:0007669"/>
    <property type="project" value="TreeGrafter"/>
</dbReference>
<evidence type="ECO:0000313" key="6">
    <source>
        <dbReference type="EMBL" id="KAF4704078.1"/>
    </source>
</evidence>
<sequence>MSSQGWALLQTPFWESLRPLLRMDDDSYYFGKAFVEPEDYKLIQETGYLNPSGFGTSPGRLLMLFSIFPLCIFARATLVHNPRALWADVLLVSGPLTAALATPALFEVILVGLILLCGIGIFAGDLRKPSLPFAPMSPKRPSVIRFLAEYRSLMMFCTCLIIFAVDYQVFPWAFSKTDTFGYSLMDLGVGCVIFSSAVVSRHSSAPFKPRRVQRDSLIKRILMLPLQPLIALYHAWPVVLLGVLRFLSTTTMGYYVPTSEYGVHWNFFLTIAAVQIFASIIPQRLPTNLLLALALLITGLHQYLLTSPLSNLEEFVFYAERLDFISANKEGIFGVPGFIAIHLFGVVSGRLLFALNYSKNKVGDIFLMVAYGVLFFGTYYGYTFMTDQMGLLPSRRLVNMPFVLATTFGNLYVMGVVAFIDCLIPANREIPLFMQGYQNSMLVMFLVGNAVTGVTNYLQQALLWSLMMGTVGGDTVLKAKINSACRWSMDVPVMFMNTWPSEASRVPDLGT</sequence>
<keyword evidence="3 5" id="KW-1133">Transmembrane helix</keyword>
<dbReference type="PANTHER" id="PTHR20661">
    <property type="entry name" value="PHOSPHATIDYLINOSITOL-GLYCAN BIOSYNTHESIS CLASS W PROTEIN"/>
    <property type="match status" value="1"/>
</dbReference>
<dbReference type="EMBL" id="JABANO010035074">
    <property type="protein sequence ID" value="KAF4704078.1"/>
    <property type="molecule type" value="Genomic_DNA"/>
</dbReference>
<dbReference type="AlphaFoldDB" id="A0A7J6Q708"/>
<dbReference type="Pfam" id="PF06423">
    <property type="entry name" value="GWT1"/>
    <property type="match status" value="1"/>
</dbReference>
<reference evidence="6 7" key="1">
    <citation type="submission" date="2020-04" db="EMBL/GenBank/DDBJ databases">
        <title>Perkinsus olseni comparative genomics.</title>
        <authorList>
            <person name="Bogema D.R."/>
        </authorList>
    </citation>
    <scope>NUCLEOTIDE SEQUENCE [LARGE SCALE GENOMIC DNA]</scope>
    <source>
        <strain evidence="6 7">ATCC PRA-207</strain>
    </source>
</reference>
<evidence type="ECO:0000256" key="5">
    <source>
        <dbReference type="SAM" id="Phobius"/>
    </source>
</evidence>
<evidence type="ECO:0000256" key="1">
    <source>
        <dbReference type="ARBA" id="ARBA00004141"/>
    </source>
</evidence>
<keyword evidence="4 5" id="KW-0472">Membrane</keyword>
<dbReference type="InterPro" id="IPR009447">
    <property type="entry name" value="PIGW/GWT1"/>
</dbReference>
<comment type="subcellular location">
    <subcellularLocation>
        <location evidence="1">Membrane</location>
        <topology evidence="1">Multi-pass membrane protein</topology>
    </subcellularLocation>
</comment>
<feature type="transmembrane region" description="Helical" evidence="5">
    <location>
        <begin position="153"/>
        <end position="174"/>
    </location>
</feature>
<feature type="transmembrane region" description="Helical" evidence="5">
    <location>
        <begin position="98"/>
        <end position="123"/>
    </location>
</feature>
<evidence type="ECO:0000256" key="2">
    <source>
        <dbReference type="ARBA" id="ARBA00022692"/>
    </source>
</evidence>
<feature type="transmembrane region" description="Helical" evidence="5">
    <location>
        <begin position="365"/>
        <end position="382"/>
    </location>
</feature>
<organism evidence="6 7">
    <name type="scientific">Perkinsus olseni</name>
    <name type="common">Perkinsus atlanticus</name>
    <dbReference type="NCBI Taxonomy" id="32597"/>
    <lineage>
        <taxon>Eukaryota</taxon>
        <taxon>Sar</taxon>
        <taxon>Alveolata</taxon>
        <taxon>Perkinsozoa</taxon>
        <taxon>Perkinsea</taxon>
        <taxon>Perkinsida</taxon>
        <taxon>Perkinsidae</taxon>
        <taxon>Perkinsus</taxon>
    </lineage>
</organism>
<feature type="transmembrane region" description="Helical" evidence="5">
    <location>
        <begin position="331"/>
        <end position="353"/>
    </location>
</feature>
<gene>
    <name evidence="6" type="ORF">FOZ63_005795</name>
</gene>
<dbReference type="Proteomes" id="UP000553632">
    <property type="component" value="Unassembled WGS sequence"/>
</dbReference>
<evidence type="ECO:0000256" key="3">
    <source>
        <dbReference type="ARBA" id="ARBA00022989"/>
    </source>
</evidence>
<protein>
    <recommendedName>
        <fullName evidence="8">GPI-anchored wall transfer protein</fullName>
    </recommendedName>
</protein>